<reference evidence="4 5" key="1">
    <citation type="journal article" date="2014" name="Genome Biol. Evol.">
        <title>The secreted proteins of Achlya hypogyna and Thraustotheca clavata identify the ancestral oomycete secretome and reveal gene acquisitions by horizontal gene transfer.</title>
        <authorList>
            <person name="Misner I."/>
            <person name="Blouin N."/>
            <person name="Leonard G."/>
            <person name="Richards T.A."/>
            <person name="Lane C.E."/>
        </authorList>
    </citation>
    <scope>NUCLEOTIDE SEQUENCE [LARGE SCALE GENOMIC DNA]</scope>
    <source>
        <strain evidence="4 5">ATCC 34112</strain>
    </source>
</reference>
<name>A0A1W0A6K5_9STRA</name>
<keyword evidence="2" id="KW-0812">Transmembrane</keyword>
<protein>
    <recommendedName>
        <fullName evidence="3">GH18 domain-containing protein</fullName>
    </recommendedName>
</protein>
<organism evidence="4 5">
    <name type="scientific">Thraustotheca clavata</name>
    <dbReference type="NCBI Taxonomy" id="74557"/>
    <lineage>
        <taxon>Eukaryota</taxon>
        <taxon>Sar</taxon>
        <taxon>Stramenopiles</taxon>
        <taxon>Oomycota</taxon>
        <taxon>Saprolegniomycetes</taxon>
        <taxon>Saprolegniales</taxon>
        <taxon>Achlyaceae</taxon>
        <taxon>Thraustotheca</taxon>
    </lineage>
</organism>
<evidence type="ECO:0000256" key="2">
    <source>
        <dbReference type="SAM" id="Phobius"/>
    </source>
</evidence>
<dbReference type="AlphaFoldDB" id="A0A1W0A6K5"/>
<evidence type="ECO:0000259" key="3">
    <source>
        <dbReference type="PROSITE" id="PS51910"/>
    </source>
</evidence>
<feature type="transmembrane region" description="Helical" evidence="2">
    <location>
        <begin position="52"/>
        <end position="72"/>
    </location>
</feature>
<dbReference type="Gene3D" id="3.20.20.80">
    <property type="entry name" value="Glycosidases"/>
    <property type="match status" value="1"/>
</dbReference>
<dbReference type="STRING" id="74557.A0A1W0A6K5"/>
<gene>
    <name evidence="4" type="ORF">THRCLA_02088</name>
</gene>
<comment type="caution">
    <text evidence="4">The sequence shown here is derived from an EMBL/GenBank/DDBJ whole genome shotgun (WGS) entry which is preliminary data.</text>
</comment>
<sequence length="413" mass="44670">MPNQLSTPTGEFEQVASPQYNGSNSTYSIDQIYKPQETRQNTITTSCLCRSILPVIFMICIVIGILGAIGTFSSQGKVLRTLNNPLSLNAETLPPNAPNVSCASRGTFLSNASCKVCPKRSKVFAVYWETPIDCLDFTKSSAATYVTHIYWSFAWMETNGSVSNILAGKLAMIKTCIAQARSQCIKSYISIGGVNMRWAFLSLTSSSKIADFASSAAQIVVGYGFDGIAINDVSGNLHSQGNWKKYAGPNVLAYLTSLKVELNQLPRSNDEPVYELTWDEFPTSLNDNCDTTFGDYQRCFDVRVASIVDRINLLMYNAPSSVDYDNYLDVILPTQWAKVVNVNKIVLGGCIGPVGSPGGCAYGAVPTSTQLLSYATQGAKNYGGVIIWTGSRDFIVNQGAVTIAMGSTGGYLN</sequence>
<dbReference type="Pfam" id="PF00704">
    <property type="entry name" value="Glyco_hydro_18"/>
    <property type="match status" value="1"/>
</dbReference>
<keyword evidence="5" id="KW-1185">Reference proteome</keyword>
<dbReference type="EMBL" id="JNBS01000412">
    <property type="protein sequence ID" value="OQS05829.1"/>
    <property type="molecule type" value="Genomic_DNA"/>
</dbReference>
<dbReference type="PROSITE" id="PS51910">
    <property type="entry name" value="GH18_2"/>
    <property type="match status" value="1"/>
</dbReference>
<dbReference type="GO" id="GO:0005975">
    <property type="term" value="P:carbohydrate metabolic process"/>
    <property type="evidence" value="ECO:0007669"/>
    <property type="project" value="InterPro"/>
</dbReference>
<dbReference type="SUPFAM" id="SSF51445">
    <property type="entry name" value="(Trans)glycosidases"/>
    <property type="match status" value="1"/>
</dbReference>
<proteinExistence type="predicted"/>
<dbReference type="OrthoDB" id="76388at2759"/>
<evidence type="ECO:0000313" key="4">
    <source>
        <dbReference type="EMBL" id="OQS05829.1"/>
    </source>
</evidence>
<dbReference type="Proteomes" id="UP000243217">
    <property type="component" value="Unassembled WGS sequence"/>
</dbReference>
<keyword evidence="2" id="KW-1133">Transmembrane helix</keyword>
<evidence type="ECO:0000313" key="5">
    <source>
        <dbReference type="Proteomes" id="UP000243217"/>
    </source>
</evidence>
<feature type="domain" description="GH18" evidence="3">
    <location>
        <begin position="122"/>
        <end position="413"/>
    </location>
</feature>
<dbReference type="InterPro" id="IPR017853">
    <property type="entry name" value="GH"/>
</dbReference>
<evidence type="ECO:0000256" key="1">
    <source>
        <dbReference type="SAM" id="MobiDB-lite"/>
    </source>
</evidence>
<keyword evidence="2" id="KW-0472">Membrane</keyword>
<dbReference type="InterPro" id="IPR001223">
    <property type="entry name" value="Glyco_hydro18_cat"/>
</dbReference>
<accession>A0A1W0A6K5</accession>
<feature type="region of interest" description="Disordered" evidence="1">
    <location>
        <begin position="1"/>
        <end position="23"/>
    </location>
</feature>